<protein>
    <recommendedName>
        <fullName evidence="3">4a-hydroxytetrahydrobiopterin dehydratase</fullName>
        <ecNumber evidence="3">4.2.1.96</ecNumber>
    </recommendedName>
    <alternativeName>
        <fullName evidence="5">4-alpha-hydroxy-tetrahydropterin dehydratase</fullName>
    </alternativeName>
</protein>
<comment type="similarity">
    <text evidence="2">Belongs to the pterin-4-alpha-carbinolamine dehydratase family.</text>
</comment>
<evidence type="ECO:0000313" key="7">
    <source>
        <dbReference type="EMBL" id="GAX73066.1"/>
    </source>
</evidence>
<dbReference type="Pfam" id="PF01329">
    <property type="entry name" value="Pterin_4a"/>
    <property type="match status" value="1"/>
</dbReference>
<dbReference type="InterPro" id="IPR001533">
    <property type="entry name" value="Pterin_deHydtase"/>
</dbReference>
<gene>
    <name evidence="7" type="ORF">CEUSTIGMA_g519.t1</name>
</gene>
<accession>A0A250WQU4</accession>
<keyword evidence="8" id="KW-1185">Reference proteome</keyword>
<evidence type="ECO:0000313" key="8">
    <source>
        <dbReference type="Proteomes" id="UP000232323"/>
    </source>
</evidence>
<dbReference type="Proteomes" id="UP000232323">
    <property type="component" value="Unassembled WGS sequence"/>
</dbReference>
<reference evidence="7 8" key="1">
    <citation type="submission" date="2017-08" db="EMBL/GenBank/DDBJ databases">
        <title>Acidophilic green algal genome provides insights into adaptation to an acidic environment.</title>
        <authorList>
            <person name="Hirooka S."/>
            <person name="Hirose Y."/>
            <person name="Kanesaki Y."/>
            <person name="Higuchi S."/>
            <person name="Fujiwara T."/>
            <person name="Onuma R."/>
            <person name="Era A."/>
            <person name="Ohbayashi R."/>
            <person name="Uzuka A."/>
            <person name="Nozaki H."/>
            <person name="Yoshikawa H."/>
            <person name="Miyagishima S.Y."/>
        </authorList>
    </citation>
    <scope>NUCLEOTIDE SEQUENCE [LARGE SCALE GENOMIC DNA]</scope>
    <source>
        <strain evidence="7 8">NIES-2499</strain>
    </source>
</reference>
<feature type="chain" id="PRO_5012242122" description="4a-hydroxytetrahydrobiopterin dehydratase" evidence="6">
    <location>
        <begin position="16"/>
        <end position="174"/>
    </location>
</feature>
<organism evidence="7 8">
    <name type="scientific">Chlamydomonas eustigma</name>
    <dbReference type="NCBI Taxonomy" id="1157962"/>
    <lineage>
        <taxon>Eukaryota</taxon>
        <taxon>Viridiplantae</taxon>
        <taxon>Chlorophyta</taxon>
        <taxon>core chlorophytes</taxon>
        <taxon>Chlorophyceae</taxon>
        <taxon>CS clade</taxon>
        <taxon>Chlamydomonadales</taxon>
        <taxon>Chlamydomonadaceae</taxon>
        <taxon>Chlamydomonas</taxon>
    </lineage>
</organism>
<keyword evidence="6" id="KW-0732">Signal</keyword>
<evidence type="ECO:0000256" key="2">
    <source>
        <dbReference type="ARBA" id="ARBA00006472"/>
    </source>
</evidence>
<dbReference type="Gene3D" id="3.30.1360.20">
    <property type="entry name" value="Transcriptional coactivator/pterin dehydratase"/>
    <property type="match status" value="1"/>
</dbReference>
<dbReference type="InterPro" id="IPR036428">
    <property type="entry name" value="PCD_sf"/>
</dbReference>
<evidence type="ECO:0000256" key="6">
    <source>
        <dbReference type="SAM" id="SignalP"/>
    </source>
</evidence>
<dbReference type="OrthoDB" id="277398at2759"/>
<comment type="caution">
    <text evidence="7">The sequence shown here is derived from an EMBL/GenBank/DDBJ whole genome shotgun (WGS) entry which is preliminary data.</text>
</comment>
<dbReference type="GO" id="GO:0008124">
    <property type="term" value="F:4-alpha-hydroxytetrahydrobiopterin dehydratase activity"/>
    <property type="evidence" value="ECO:0007669"/>
    <property type="project" value="UniProtKB-EC"/>
</dbReference>
<comment type="catalytic activity">
    <reaction evidence="1">
        <text>(4aS,6R)-4a-hydroxy-L-erythro-5,6,7,8-tetrahydrobiopterin = (6R)-L-erythro-6,7-dihydrobiopterin + H2O</text>
        <dbReference type="Rhea" id="RHEA:11920"/>
        <dbReference type="ChEBI" id="CHEBI:15377"/>
        <dbReference type="ChEBI" id="CHEBI:15642"/>
        <dbReference type="ChEBI" id="CHEBI:43120"/>
        <dbReference type="EC" id="4.2.1.96"/>
    </reaction>
</comment>
<feature type="signal peptide" evidence="6">
    <location>
        <begin position="1"/>
        <end position="15"/>
    </location>
</feature>
<dbReference type="PANTHER" id="PTHR12599">
    <property type="entry name" value="PTERIN-4-ALPHA-CARBINOLAMINE DEHYDRATASE"/>
    <property type="match status" value="1"/>
</dbReference>
<sequence length="174" mass="19166">MVVTLVLKPIMLSSAVKLTSKCVSSIKFREHKRSVHGICHQRIKTIAAMSAESLQGQSCKSLGVCSKDTPLVSISDMPDLMKSIPRWKLATDQKSITLKFSTRNFMTALEFLNQAGAVAEEEGHHPDFHLTNYRDVEVALYTHAAGGLTMFDFIVAAKIDAVPVDVLPQKLSHD</sequence>
<name>A0A250WQU4_9CHLO</name>
<evidence type="ECO:0000256" key="1">
    <source>
        <dbReference type="ARBA" id="ARBA00001554"/>
    </source>
</evidence>
<dbReference type="AlphaFoldDB" id="A0A250WQU4"/>
<dbReference type="SUPFAM" id="SSF55248">
    <property type="entry name" value="PCD-like"/>
    <property type="match status" value="1"/>
</dbReference>
<evidence type="ECO:0000256" key="3">
    <source>
        <dbReference type="ARBA" id="ARBA00013252"/>
    </source>
</evidence>
<dbReference type="GO" id="GO:0006729">
    <property type="term" value="P:tetrahydrobiopterin biosynthetic process"/>
    <property type="evidence" value="ECO:0007669"/>
    <property type="project" value="InterPro"/>
</dbReference>
<dbReference type="EMBL" id="BEGY01000002">
    <property type="protein sequence ID" value="GAX73066.1"/>
    <property type="molecule type" value="Genomic_DNA"/>
</dbReference>
<keyword evidence="4" id="KW-0456">Lyase</keyword>
<evidence type="ECO:0000256" key="4">
    <source>
        <dbReference type="ARBA" id="ARBA00023239"/>
    </source>
</evidence>
<dbReference type="EC" id="4.2.1.96" evidence="3"/>
<dbReference type="STRING" id="1157962.A0A250WQU4"/>
<evidence type="ECO:0000256" key="5">
    <source>
        <dbReference type="ARBA" id="ARBA00030497"/>
    </source>
</evidence>
<dbReference type="PANTHER" id="PTHR12599:SF0">
    <property type="entry name" value="PTERIN-4-ALPHA-CARBINOLAMINE DEHYDRATASE"/>
    <property type="match status" value="1"/>
</dbReference>
<proteinExistence type="inferred from homology"/>